<evidence type="ECO:0000313" key="2">
    <source>
        <dbReference type="WBParaSite" id="PSAMB.scaffold5894size10643.g27470.t1"/>
    </source>
</evidence>
<dbReference type="Proteomes" id="UP000887566">
    <property type="component" value="Unplaced"/>
</dbReference>
<proteinExistence type="predicted"/>
<accession>A0A914X0U3</accession>
<sequence>MENRRSKIIAFHGLKRRYENIVDQCAMCKGSKGNLEEMYNNQRSFLEDCDAVQSIGTFEAKFGVAMITFANTISEYFVEKFDNVGDKRFVDDVHREIAVLEEGLQLWARESLRDKKLAVVTSKNQAYALLQANRSLDSSKNGNVKLELVDRIFKLAHECKVDMMVFSLHDTDHRLIDLLGAAVVDAGARDQLQKMIEQSDMRKVTKVEPVKQKILVEDFDEIDY</sequence>
<organism evidence="1 2">
    <name type="scientific">Plectus sambesii</name>
    <dbReference type="NCBI Taxonomy" id="2011161"/>
    <lineage>
        <taxon>Eukaryota</taxon>
        <taxon>Metazoa</taxon>
        <taxon>Ecdysozoa</taxon>
        <taxon>Nematoda</taxon>
        <taxon>Chromadorea</taxon>
        <taxon>Plectida</taxon>
        <taxon>Plectina</taxon>
        <taxon>Plectoidea</taxon>
        <taxon>Plectidae</taxon>
        <taxon>Plectus</taxon>
    </lineage>
</organism>
<dbReference type="WBParaSite" id="PSAMB.scaffold5894size10643.g27470.t1">
    <property type="protein sequence ID" value="PSAMB.scaffold5894size10643.g27470.t1"/>
    <property type="gene ID" value="PSAMB.scaffold5894size10643.g27470"/>
</dbReference>
<evidence type="ECO:0000313" key="1">
    <source>
        <dbReference type="Proteomes" id="UP000887566"/>
    </source>
</evidence>
<protein>
    <submittedName>
        <fullName evidence="2">Uncharacterized protein</fullName>
    </submittedName>
</protein>
<name>A0A914X0U3_9BILA</name>
<keyword evidence="1" id="KW-1185">Reference proteome</keyword>
<dbReference type="AlphaFoldDB" id="A0A914X0U3"/>
<reference evidence="2" key="1">
    <citation type="submission" date="2022-11" db="UniProtKB">
        <authorList>
            <consortium name="WormBaseParasite"/>
        </authorList>
    </citation>
    <scope>IDENTIFICATION</scope>
</reference>